<sequence>MSYSAELEHYKQHLMQAFHEKYDIWCEHVFLTWHWWIITLVFIVTILLWIFTFRRESIHRALYVGAFVAVTTSFLDSIGIFFHLWEYRYDLIPFANNFLPWNFIVMPYFVVLFLKIMPHMNRFLKSFLYGIFSSFIALPLLKGLGYYQLVHWHYIFSFCVQFCIFLFAATLSKGTRFERFGEEN</sequence>
<keyword evidence="1" id="KW-0472">Membrane</keyword>
<name>A0A8J2YKP4_9BACL</name>
<dbReference type="EMBL" id="BMIR01000019">
    <property type="protein sequence ID" value="GGE51620.1"/>
    <property type="molecule type" value="Genomic_DNA"/>
</dbReference>
<evidence type="ECO:0000256" key="1">
    <source>
        <dbReference type="SAM" id="Phobius"/>
    </source>
</evidence>
<reference evidence="2" key="2">
    <citation type="submission" date="2020-09" db="EMBL/GenBank/DDBJ databases">
        <authorList>
            <person name="Sun Q."/>
            <person name="Zhou Y."/>
        </authorList>
    </citation>
    <scope>NUCLEOTIDE SEQUENCE</scope>
    <source>
        <strain evidence="2">CGMCC 1.15371</strain>
    </source>
</reference>
<dbReference type="NCBIfam" id="NF041644">
    <property type="entry name" value="CBO0543_fam"/>
    <property type="match status" value="1"/>
</dbReference>
<evidence type="ECO:0000313" key="3">
    <source>
        <dbReference type="Proteomes" id="UP000628775"/>
    </source>
</evidence>
<keyword evidence="1" id="KW-1133">Transmembrane helix</keyword>
<feature type="transmembrane region" description="Helical" evidence="1">
    <location>
        <begin position="91"/>
        <end position="114"/>
    </location>
</feature>
<organism evidence="2 3">
    <name type="scientific">Pullulanibacillus camelliae</name>
    <dbReference type="NCBI Taxonomy" id="1707096"/>
    <lineage>
        <taxon>Bacteria</taxon>
        <taxon>Bacillati</taxon>
        <taxon>Bacillota</taxon>
        <taxon>Bacilli</taxon>
        <taxon>Bacillales</taxon>
        <taxon>Sporolactobacillaceae</taxon>
        <taxon>Pullulanibacillus</taxon>
    </lineage>
</organism>
<feature type="transmembrane region" description="Helical" evidence="1">
    <location>
        <begin position="33"/>
        <end position="51"/>
    </location>
</feature>
<keyword evidence="3" id="KW-1185">Reference proteome</keyword>
<feature type="transmembrane region" description="Helical" evidence="1">
    <location>
        <begin position="63"/>
        <end position="85"/>
    </location>
</feature>
<feature type="transmembrane region" description="Helical" evidence="1">
    <location>
        <begin position="152"/>
        <end position="171"/>
    </location>
</feature>
<dbReference type="RefSeq" id="WP_188696877.1">
    <property type="nucleotide sequence ID" value="NZ_BMIR01000019.1"/>
</dbReference>
<comment type="caution">
    <text evidence="2">The sequence shown here is derived from an EMBL/GenBank/DDBJ whole genome shotgun (WGS) entry which is preliminary data.</text>
</comment>
<protein>
    <submittedName>
        <fullName evidence="2">Uncharacterized protein</fullName>
    </submittedName>
</protein>
<evidence type="ECO:0000313" key="2">
    <source>
        <dbReference type="EMBL" id="GGE51620.1"/>
    </source>
</evidence>
<accession>A0A8J2YKP4</accession>
<dbReference type="Proteomes" id="UP000628775">
    <property type="component" value="Unassembled WGS sequence"/>
</dbReference>
<gene>
    <name evidence="2" type="ORF">GCM10011391_33010</name>
</gene>
<reference evidence="2" key="1">
    <citation type="journal article" date="2014" name="Int. J. Syst. Evol. Microbiol.">
        <title>Complete genome sequence of Corynebacterium casei LMG S-19264T (=DSM 44701T), isolated from a smear-ripened cheese.</title>
        <authorList>
            <consortium name="US DOE Joint Genome Institute (JGI-PGF)"/>
            <person name="Walter F."/>
            <person name="Albersmeier A."/>
            <person name="Kalinowski J."/>
            <person name="Ruckert C."/>
        </authorList>
    </citation>
    <scope>NUCLEOTIDE SEQUENCE</scope>
    <source>
        <strain evidence="2">CGMCC 1.15371</strain>
    </source>
</reference>
<feature type="transmembrane region" description="Helical" evidence="1">
    <location>
        <begin position="126"/>
        <end position="146"/>
    </location>
</feature>
<proteinExistence type="predicted"/>
<dbReference type="AlphaFoldDB" id="A0A8J2YKP4"/>
<keyword evidence="1" id="KW-0812">Transmembrane</keyword>
<dbReference type="InterPro" id="IPR048147">
    <property type="entry name" value="CBO0543-like"/>
</dbReference>